<sequence length="45" mass="5048">MLARLKYGKTNAVLFTTYIGSSMSNLQAIIEAAFEKRAEITPKNR</sequence>
<dbReference type="EMBL" id="AAZJ01000005">
    <property type="protein sequence ID" value="EDK13858.1"/>
    <property type="molecule type" value="Genomic_DNA"/>
</dbReference>
<proteinExistence type="predicted"/>
<evidence type="ECO:0000313" key="1">
    <source>
        <dbReference type="EMBL" id="EDK13858.1"/>
    </source>
</evidence>
<accession>A4NY22</accession>
<dbReference type="Proteomes" id="UP000005596">
    <property type="component" value="Unassembled WGS sequence"/>
</dbReference>
<evidence type="ECO:0000313" key="2">
    <source>
        <dbReference type="Proteomes" id="UP000005596"/>
    </source>
</evidence>
<name>A4NY22_HAEIF</name>
<organism evidence="1 2">
    <name type="scientific">Haemophilus influenzae 22.4-21</name>
    <dbReference type="NCBI Taxonomy" id="375063"/>
    <lineage>
        <taxon>Bacteria</taxon>
        <taxon>Pseudomonadati</taxon>
        <taxon>Pseudomonadota</taxon>
        <taxon>Gammaproteobacteria</taxon>
        <taxon>Pasteurellales</taxon>
        <taxon>Pasteurellaceae</taxon>
        <taxon>Haemophilus</taxon>
    </lineage>
</organism>
<dbReference type="GO" id="GO:0016740">
    <property type="term" value="F:transferase activity"/>
    <property type="evidence" value="ECO:0007669"/>
    <property type="project" value="UniProtKB-KW"/>
</dbReference>
<protein>
    <submittedName>
        <fullName evidence="1">2,3,4,5-tetrahydropyridine-2,6-dicarboxylate N-succinyltransferase</fullName>
    </submittedName>
</protein>
<reference evidence="1 2" key="1">
    <citation type="journal article" date="2007" name="Genome Biol.">
        <title>Characterization and modeling of the Haemophilus influenzae core and supragenomes based on the complete genomic sequences of Rd and 12 clinical nontypeable strains.</title>
        <authorList>
            <person name="Hogg J.S."/>
            <person name="Hu F.Z."/>
            <person name="Janto B."/>
            <person name="Boissy R."/>
            <person name="Hayes J."/>
            <person name="Keefe R."/>
            <person name="Post J.C."/>
            <person name="Ehrlich G.D."/>
        </authorList>
    </citation>
    <scope>NUCLEOTIDE SEQUENCE [LARGE SCALE GENOMIC DNA]</scope>
    <source>
        <strain evidence="1 2">22.4-21</strain>
    </source>
</reference>
<keyword evidence="1" id="KW-0808">Transferase</keyword>
<gene>
    <name evidence="1" type="ORF">CGSHiR3021_05119</name>
</gene>
<dbReference type="AlphaFoldDB" id="A4NY22"/>
<dbReference type="BioCyc" id="HINF375063:G119K-1030-MONOMER"/>